<comment type="caution">
    <text evidence="2">The sequence shown here is derived from an EMBL/GenBank/DDBJ whole genome shotgun (WGS) entry which is preliminary data.</text>
</comment>
<evidence type="ECO:0000256" key="1">
    <source>
        <dbReference type="SAM" id="MobiDB-lite"/>
    </source>
</evidence>
<protein>
    <submittedName>
        <fullName evidence="2">Uncharacterized protein</fullName>
    </submittedName>
</protein>
<feature type="compositionally biased region" description="Polar residues" evidence="1">
    <location>
        <begin position="418"/>
        <end position="437"/>
    </location>
</feature>
<sequence>MEEINGVILSPNCKTCSVVLNSPGNNPFDELWKNTKDTTMSEQINRRSSIGLPSDFFEIGRRSLSFRDFDGGDFGKESMGILPPDFGRDSLGFMNLSNTVIGRESLGILQINALRDSLSFRRESLGILNLTDFRRESLDLGRESLGILNMKSPDLNFIDEDKKLPDILLTTINDSNDHPGDTLNTALLYLHSRKCSSASSTTSVNPSFNSRSLEGPSRIYSLSSMKSFEDTNKSDIFNKAFCNTFEYSNSTYSNSHVVSSIHSPFNKGRLFSPGELHNSPTRIKSLPITLEEDFEALNDKADFKSIVGRQFWTTDRTTRTKTLDRKSFHGILDFNEGETSNDFQDSVFIEGYHIAEKIADGSILNDSTGGEIGILDCTPQPDWPDEINENEDKEKEDLKCNTEIIFKNVDKLLPPPVTDTNNLKFKTSKTESNLSSENGDKINKSEGNNSQSSEKSVSKLIHNISEIAHESNKLSVSRKSQSKSKDAKEILHNLSEILNCTNRSDQQKYEGQNLLSSLANMLSENKSNTKDSSLDDSGHSSIHEQPESPNKEKHESFEVLDLRTKTASEDIHKEFVSDKNKILDLSSKHIKNIADGCLTQSFSSSIPNIKSIPLIIIKRKNTSTSGLDFNRDKSTVSNNSSVYSNDSRNSANLSKSLIAGSLRQKTTSYGTKKGPMKAVIPIGDMRKKNNIAVTPEKTQQKMPSIMQSSRTSTPINYNKNKFCSLVLVIGLQNITLPNVCSNLDKDRANTSTTLPRSSVKMESSRLVRRNSASEVKKTIENVGKLKRCNSIEKETGIMSSLAKVRQNIVNSPYYQSKKQNALKENNSFIGVASSKEKIGINKSLPDRKPAQMISKLRSLKEETSTGKELGIMSSLPKIRHNILNSPYYMSNKENIPNENNNYIRAQGNEETLERNKELSVEKLT</sequence>
<feature type="compositionally biased region" description="Basic and acidic residues" evidence="1">
    <location>
        <begin position="527"/>
        <end position="556"/>
    </location>
</feature>
<organism evidence="2 3">
    <name type="scientific">Rhamnusium bicolor</name>
    <dbReference type="NCBI Taxonomy" id="1586634"/>
    <lineage>
        <taxon>Eukaryota</taxon>
        <taxon>Metazoa</taxon>
        <taxon>Ecdysozoa</taxon>
        <taxon>Arthropoda</taxon>
        <taxon>Hexapoda</taxon>
        <taxon>Insecta</taxon>
        <taxon>Pterygota</taxon>
        <taxon>Neoptera</taxon>
        <taxon>Endopterygota</taxon>
        <taxon>Coleoptera</taxon>
        <taxon>Polyphaga</taxon>
        <taxon>Cucujiformia</taxon>
        <taxon>Chrysomeloidea</taxon>
        <taxon>Cerambycidae</taxon>
        <taxon>Lepturinae</taxon>
        <taxon>Rhagiini</taxon>
        <taxon>Rhamnusium</taxon>
    </lineage>
</organism>
<evidence type="ECO:0000313" key="3">
    <source>
        <dbReference type="Proteomes" id="UP001162156"/>
    </source>
</evidence>
<evidence type="ECO:0000313" key="2">
    <source>
        <dbReference type="EMBL" id="KAJ8967535.1"/>
    </source>
</evidence>
<dbReference type="AlphaFoldDB" id="A0AAV8ZQ94"/>
<accession>A0AAV8ZQ94</accession>
<dbReference type="EMBL" id="JANEYF010000851">
    <property type="protein sequence ID" value="KAJ8967535.1"/>
    <property type="molecule type" value="Genomic_DNA"/>
</dbReference>
<dbReference type="Proteomes" id="UP001162156">
    <property type="component" value="Unassembled WGS sequence"/>
</dbReference>
<name>A0AAV8ZQ94_9CUCU</name>
<reference evidence="2" key="1">
    <citation type="journal article" date="2023" name="Insect Mol. Biol.">
        <title>Genome sequencing provides insights into the evolution of gene families encoding plant cell wall-degrading enzymes in longhorned beetles.</title>
        <authorList>
            <person name="Shin N.R."/>
            <person name="Okamura Y."/>
            <person name="Kirsch R."/>
            <person name="Pauchet Y."/>
        </authorList>
    </citation>
    <scope>NUCLEOTIDE SEQUENCE</scope>
    <source>
        <strain evidence="2">RBIC_L_NR</strain>
    </source>
</reference>
<feature type="region of interest" description="Disordered" evidence="1">
    <location>
        <begin position="525"/>
        <end position="556"/>
    </location>
</feature>
<proteinExistence type="predicted"/>
<feature type="region of interest" description="Disordered" evidence="1">
    <location>
        <begin position="417"/>
        <end position="457"/>
    </location>
</feature>
<feature type="compositionally biased region" description="Polar residues" evidence="1">
    <location>
        <begin position="445"/>
        <end position="455"/>
    </location>
</feature>
<gene>
    <name evidence="2" type="ORF">NQ314_002850</name>
</gene>
<keyword evidence="3" id="KW-1185">Reference proteome</keyword>